<dbReference type="Pfam" id="PF18044">
    <property type="entry name" value="zf-CCCH_4"/>
    <property type="match status" value="1"/>
</dbReference>
<dbReference type="InterPro" id="IPR052647">
    <property type="entry name" value="Zinc_finger_CCCH-type"/>
</dbReference>
<feature type="compositionally biased region" description="Basic and acidic residues" evidence="5">
    <location>
        <begin position="238"/>
        <end position="252"/>
    </location>
</feature>
<feature type="region of interest" description="Disordered" evidence="5">
    <location>
        <begin position="482"/>
        <end position="696"/>
    </location>
</feature>
<evidence type="ECO:0000256" key="3">
    <source>
        <dbReference type="ARBA" id="ARBA00022833"/>
    </source>
</evidence>
<feature type="compositionally biased region" description="Basic and acidic residues" evidence="5">
    <location>
        <begin position="270"/>
        <end position="279"/>
    </location>
</feature>
<feature type="compositionally biased region" description="Acidic residues" evidence="5">
    <location>
        <begin position="45"/>
        <end position="64"/>
    </location>
</feature>
<evidence type="ECO:0000313" key="8">
    <source>
        <dbReference type="Proteomes" id="UP000694700"/>
    </source>
</evidence>
<protein>
    <submittedName>
        <fullName evidence="7">Zinc finger CCCH-type containing 18</fullName>
    </submittedName>
</protein>
<feature type="compositionally biased region" description="Basic and acidic residues" evidence="5">
    <location>
        <begin position="184"/>
        <end position="196"/>
    </location>
</feature>
<feature type="compositionally biased region" description="Low complexity" evidence="5">
    <location>
        <begin position="516"/>
        <end position="537"/>
    </location>
</feature>
<feature type="compositionally biased region" description="Acidic residues" evidence="5">
    <location>
        <begin position="253"/>
        <end position="269"/>
    </location>
</feature>
<feature type="domain" description="C3H1-type" evidence="6">
    <location>
        <begin position="280"/>
        <end position="307"/>
    </location>
</feature>
<dbReference type="PROSITE" id="PS50103">
    <property type="entry name" value="ZF_C3H1"/>
    <property type="match status" value="1"/>
</dbReference>
<gene>
    <name evidence="7" type="primary">zc3h18</name>
</gene>
<dbReference type="Proteomes" id="UP000694700">
    <property type="component" value="Unplaced"/>
</dbReference>
<sequence>MDTPESPTQSPQSPEEEEKGLSDNELLESPESPAEVDKGVSDSELLNDDENEVQEGGGDSDFEDGDRVAAGREDPEDVSDLEDYKMDREEKEDVHQQDLRLTVRGSRKDASQSPEEEILETPRSPDPDSPGPEHERPFTPAEEEREEEDEATTKSGLSRAEIEEEDDEEEERRRRRRAAMVVSDLKDESSVSRDLDEHELDYDEEVPEEPSAAAPEEDEGEKGPAGEDGEDEEEDDEERGRRDSFRDKKKEEDDGEIDEGEIDDDDLEEGEVKDPMDRKIRPRPICRFFMKGNCTWGMICRFIHPGVNDKGNYSLISKPDPFSPNGAPPGGAGGGPHPLMPANPWGAPAVEELPPPPPPLDPPVESAWERGLRHAKEVLKKATIRKEQEPDFEEKRFTVTIGEDDRDFDKENDFFRERGYRITREIRDAGDIEFRDPSYGDPYGDPYYDYEMEAFWRGGQYENFRVQYTETPLPYYPVMSGSVSGSSYSGSSSRSRSRSSSASLSRSRSGSHKSRSLSVSSVSSVSSASSSSSSVRSADSDDMYADLASPVSSASSQSPTPGHARKERGPPRDKGPNKDRGTQQTDRGNRKRYFPADKERPPSPLSKRMALSPDRGRDRRMPGRPPLSPRMDRPKGQGPRPMPPQGERKRPVSPPPKSSGKGPAAVSAGKPPAPGAGSASSSGSGKPSSTLSRREELLKQLKAVEDAIARKRAKIPGK</sequence>
<feature type="compositionally biased region" description="Basic and acidic residues" evidence="5">
    <location>
        <begin position="82"/>
        <end position="98"/>
    </location>
</feature>
<evidence type="ECO:0000313" key="7">
    <source>
        <dbReference type="Ensembl" id="ENSCCRP00015087189.1"/>
    </source>
</evidence>
<feature type="region of interest" description="Disordered" evidence="5">
    <location>
        <begin position="1"/>
        <end position="281"/>
    </location>
</feature>
<dbReference type="Ensembl" id="ENSCCRT00015090003.1">
    <property type="protein sequence ID" value="ENSCCRP00015087189.1"/>
    <property type="gene ID" value="ENSCCRG00015035031.1"/>
</dbReference>
<dbReference type="GO" id="GO:0071011">
    <property type="term" value="C:precatalytic spliceosome"/>
    <property type="evidence" value="ECO:0007669"/>
    <property type="project" value="TreeGrafter"/>
</dbReference>
<feature type="region of interest" description="Disordered" evidence="5">
    <location>
        <begin position="320"/>
        <end position="360"/>
    </location>
</feature>
<dbReference type="InterPro" id="IPR000571">
    <property type="entry name" value="Znf_CCCH"/>
</dbReference>
<evidence type="ECO:0000256" key="2">
    <source>
        <dbReference type="ARBA" id="ARBA00022771"/>
    </source>
</evidence>
<feature type="compositionally biased region" description="Basic and acidic residues" evidence="5">
    <location>
        <begin position="123"/>
        <end position="137"/>
    </location>
</feature>
<dbReference type="GO" id="GO:0008270">
    <property type="term" value="F:zinc ion binding"/>
    <property type="evidence" value="ECO:0007669"/>
    <property type="project" value="UniProtKB-KW"/>
</dbReference>
<feature type="compositionally biased region" description="Acidic residues" evidence="5">
    <location>
        <begin position="197"/>
        <end position="208"/>
    </location>
</feature>
<evidence type="ECO:0000259" key="6">
    <source>
        <dbReference type="PROSITE" id="PS50103"/>
    </source>
</evidence>
<keyword evidence="2 4" id="KW-0863">Zinc-finger</keyword>
<dbReference type="SUPFAM" id="SSF90229">
    <property type="entry name" value="CCCH zinc finger"/>
    <property type="match status" value="1"/>
</dbReference>
<dbReference type="InterPro" id="IPR041367">
    <property type="entry name" value="Znf-CCCH_4"/>
</dbReference>
<feature type="compositionally biased region" description="Low complexity" evidence="5">
    <location>
        <begin position="548"/>
        <end position="559"/>
    </location>
</feature>
<feature type="compositionally biased region" description="Basic and acidic residues" evidence="5">
    <location>
        <begin position="567"/>
        <end position="581"/>
    </location>
</feature>
<feature type="compositionally biased region" description="Low complexity" evidence="5">
    <location>
        <begin position="1"/>
        <end position="13"/>
    </location>
</feature>
<feature type="compositionally biased region" description="Low complexity" evidence="5">
    <location>
        <begin position="658"/>
        <end position="689"/>
    </location>
</feature>
<evidence type="ECO:0000256" key="1">
    <source>
        <dbReference type="ARBA" id="ARBA00022723"/>
    </source>
</evidence>
<dbReference type="InterPro" id="IPR036855">
    <property type="entry name" value="Znf_CCCH_sf"/>
</dbReference>
<dbReference type="PANTHER" id="PTHR46582">
    <property type="entry name" value="ZINC FINGER CCCH DOMAIN-CONTAINING PROTEIN 18"/>
    <property type="match status" value="1"/>
</dbReference>
<feature type="compositionally biased region" description="Acidic residues" evidence="5">
    <location>
        <begin position="141"/>
        <end position="150"/>
    </location>
</feature>
<feature type="compositionally biased region" description="Acidic residues" evidence="5">
    <location>
        <begin position="227"/>
        <end position="237"/>
    </location>
</feature>
<dbReference type="Gene3D" id="4.10.1000.10">
    <property type="entry name" value="Zinc finger, CCCH-type"/>
    <property type="match status" value="1"/>
</dbReference>
<dbReference type="AlphaFoldDB" id="A0A8C1XZF4"/>
<evidence type="ECO:0000256" key="5">
    <source>
        <dbReference type="SAM" id="MobiDB-lite"/>
    </source>
</evidence>
<reference evidence="7" key="1">
    <citation type="submission" date="2025-08" db="UniProtKB">
        <authorList>
            <consortium name="Ensembl"/>
        </authorList>
    </citation>
    <scope>IDENTIFICATION</scope>
</reference>
<feature type="zinc finger region" description="C3H1-type" evidence="4">
    <location>
        <begin position="280"/>
        <end position="307"/>
    </location>
</feature>
<evidence type="ECO:0000256" key="4">
    <source>
        <dbReference type="PROSITE-ProRule" id="PRU00723"/>
    </source>
</evidence>
<name>A0A8C1XZF4_CYPCA</name>
<keyword evidence="3 4" id="KW-0862">Zinc</keyword>
<organism evidence="7 8">
    <name type="scientific">Cyprinus carpio</name>
    <name type="common">Common carp</name>
    <dbReference type="NCBI Taxonomy" id="7962"/>
    <lineage>
        <taxon>Eukaryota</taxon>
        <taxon>Metazoa</taxon>
        <taxon>Chordata</taxon>
        <taxon>Craniata</taxon>
        <taxon>Vertebrata</taxon>
        <taxon>Euteleostomi</taxon>
        <taxon>Actinopterygii</taxon>
        <taxon>Neopterygii</taxon>
        <taxon>Teleostei</taxon>
        <taxon>Ostariophysi</taxon>
        <taxon>Cypriniformes</taxon>
        <taxon>Cyprinidae</taxon>
        <taxon>Cyprininae</taxon>
        <taxon>Cyprinus</taxon>
    </lineage>
</organism>
<proteinExistence type="predicted"/>
<dbReference type="PANTHER" id="PTHR46582:SF1">
    <property type="entry name" value="ZINC FINGER CCCH DOMAIN-CONTAINING PROTEIN 18"/>
    <property type="match status" value="1"/>
</dbReference>
<feature type="compositionally biased region" description="Low complexity" evidence="5">
    <location>
        <begin position="482"/>
        <end position="508"/>
    </location>
</feature>
<accession>A0A8C1XZF4</accession>
<dbReference type="GO" id="GO:0003723">
    <property type="term" value="F:RNA binding"/>
    <property type="evidence" value="ECO:0007669"/>
    <property type="project" value="TreeGrafter"/>
</dbReference>
<keyword evidence="1 4" id="KW-0479">Metal-binding</keyword>